<dbReference type="Gene3D" id="2.40.10.10">
    <property type="entry name" value="Trypsin-like serine proteases"/>
    <property type="match status" value="2"/>
</dbReference>
<keyword evidence="2" id="KW-0645">Protease</keyword>
<dbReference type="SUPFAM" id="SSF50494">
    <property type="entry name" value="Trypsin-like serine proteases"/>
    <property type="match status" value="1"/>
</dbReference>
<sequence length="510" mass="54347">MLDVRTGLSAFAAAALLAACGGEADEGYDNNGNHPNPPVLQITKVEGRYHHGKDAPAAITKAALHLPQTPARTIHLPALDAVSKAALDDDSGPGAMLMAKAQAVAPTDSPAKLAQALEWVRSADGASHAALTIHAADAFGIRLGLLVHALPDQALLHVYSPQGQQVHTFSGADINALLRRNAAAGDHSEEGRTWWSPDLGGDTVTLHLTLPAGLSTQALQLALPRISHGLVDPSAFALGASARQHGEHAQDGEQDPHGVQKYAPIPQASWCALDASCYKTGQAQRDAVARMHYIKNGNGYWCTGTLLNDALETDIPYLLTASHCVSSQTVANTLQTDWFFRSESCNASYVDARRTTRVRGATLLFSSNVSQGQDMALLALNDSAPEGTYLAGWDARLHNIWQDVYSIHHPAGGLAKITSGQTKRYGNCSRTTCQGDAHGRYYEVVWHEGTTQDGSSGAALFSYSNHVIGVLHGGFASCTAQSRPDYHGRLDLAFEAGMKNYLAAAQRPRF</sequence>
<dbReference type="Proteomes" id="UP000267035">
    <property type="component" value="Unassembled WGS sequence"/>
</dbReference>
<keyword evidence="3" id="KW-1185">Reference proteome</keyword>
<dbReference type="EMBL" id="RDQL01000021">
    <property type="protein sequence ID" value="RMW96175.1"/>
    <property type="molecule type" value="Genomic_DNA"/>
</dbReference>
<dbReference type="PANTHER" id="PTHR36234">
    <property type="entry name" value="LYSYL ENDOPEPTIDASE"/>
    <property type="match status" value="1"/>
</dbReference>
<evidence type="ECO:0000313" key="2">
    <source>
        <dbReference type="EMBL" id="RMW96175.1"/>
    </source>
</evidence>
<dbReference type="RefSeq" id="WP_122254586.1">
    <property type="nucleotide sequence ID" value="NZ_RDQL01000021.1"/>
</dbReference>
<accession>A0A3M6PZF9</accession>
<feature type="chain" id="PRO_5017959367" evidence="1">
    <location>
        <begin position="25"/>
        <end position="510"/>
    </location>
</feature>
<organism evidence="2 3">
    <name type="scientific">Allofranklinella schreckenbergeri</name>
    <dbReference type="NCBI Taxonomy" id="1076744"/>
    <lineage>
        <taxon>Bacteria</taxon>
        <taxon>Pseudomonadati</taxon>
        <taxon>Pseudomonadota</taxon>
        <taxon>Betaproteobacteria</taxon>
        <taxon>Burkholderiales</taxon>
        <taxon>Comamonadaceae</taxon>
        <taxon>Allofranklinella</taxon>
    </lineage>
</organism>
<gene>
    <name evidence="2" type="ORF">EBQ25_11345</name>
</gene>
<dbReference type="GO" id="GO:0004252">
    <property type="term" value="F:serine-type endopeptidase activity"/>
    <property type="evidence" value="ECO:0007669"/>
    <property type="project" value="InterPro"/>
</dbReference>
<reference evidence="2 3" key="1">
    <citation type="submission" date="2018-10" db="EMBL/GenBank/DDBJ databases">
        <title>Comamonadaceae CDC group NO-1 genome sequencing and assembly.</title>
        <authorList>
            <person name="Bernier A.-M."/>
            <person name="Bernard K."/>
        </authorList>
    </citation>
    <scope>NUCLEOTIDE SEQUENCE [LARGE SCALE GENOMIC DNA]</scope>
    <source>
        <strain evidence="2 3">NML161473</strain>
    </source>
</reference>
<dbReference type="PANTHER" id="PTHR36234:SF5">
    <property type="entry name" value="LYSYL ENDOPEPTIDASE"/>
    <property type="match status" value="1"/>
</dbReference>
<evidence type="ECO:0000313" key="3">
    <source>
        <dbReference type="Proteomes" id="UP000267035"/>
    </source>
</evidence>
<keyword evidence="2" id="KW-0378">Hydrolase</keyword>
<dbReference type="InterPro" id="IPR009003">
    <property type="entry name" value="Peptidase_S1_PA"/>
</dbReference>
<feature type="signal peptide" evidence="1">
    <location>
        <begin position="1"/>
        <end position="24"/>
    </location>
</feature>
<dbReference type="InterPro" id="IPR018114">
    <property type="entry name" value="TRYPSIN_HIS"/>
</dbReference>
<dbReference type="InterPro" id="IPR043504">
    <property type="entry name" value="Peptidase_S1_PA_chymotrypsin"/>
</dbReference>
<dbReference type="GO" id="GO:0006508">
    <property type="term" value="P:proteolysis"/>
    <property type="evidence" value="ECO:0007669"/>
    <property type="project" value="UniProtKB-KW"/>
</dbReference>
<keyword evidence="1" id="KW-0732">Signal</keyword>
<name>A0A3M6PZF9_9BURK</name>
<proteinExistence type="predicted"/>
<dbReference type="PROSITE" id="PS51257">
    <property type="entry name" value="PROKAR_LIPOPROTEIN"/>
    <property type="match status" value="1"/>
</dbReference>
<dbReference type="PROSITE" id="PS00134">
    <property type="entry name" value="TRYPSIN_HIS"/>
    <property type="match status" value="1"/>
</dbReference>
<dbReference type="AlphaFoldDB" id="A0A3M6PZF9"/>
<protein>
    <submittedName>
        <fullName evidence="2">Serine protease</fullName>
    </submittedName>
</protein>
<evidence type="ECO:0000256" key="1">
    <source>
        <dbReference type="SAM" id="SignalP"/>
    </source>
</evidence>
<comment type="caution">
    <text evidence="2">The sequence shown here is derived from an EMBL/GenBank/DDBJ whole genome shotgun (WGS) entry which is preliminary data.</text>
</comment>
<dbReference type="Pfam" id="PF13365">
    <property type="entry name" value="Trypsin_2"/>
    <property type="match status" value="1"/>
</dbReference>